<dbReference type="Proteomes" id="UP000003374">
    <property type="component" value="Unassembled WGS sequence"/>
</dbReference>
<dbReference type="HAMAP" id="MF_00194">
    <property type="entry name" value="RdgC"/>
    <property type="match status" value="1"/>
</dbReference>
<dbReference type="HOGENOM" id="CLU_052038_1_1_6"/>
<evidence type="ECO:0000313" key="8">
    <source>
        <dbReference type="Proteomes" id="UP000003374"/>
    </source>
</evidence>
<evidence type="ECO:0000256" key="5">
    <source>
        <dbReference type="ARBA" id="ARBA00023172"/>
    </source>
</evidence>
<keyword evidence="8" id="KW-1185">Reference proteome</keyword>
<dbReference type="EMBL" id="AAOF01000002">
    <property type="protein sequence ID" value="EAR22597.1"/>
    <property type="molecule type" value="Genomic_DNA"/>
</dbReference>
<name>A4BMZ8_9GAMM</name>
<keyword evidence="5 6" id="KW-0233">DNA recombination</keyword>
<dbReference type="eggNOG" id="COG2974">
    <property type="taxonomic scope" value="Bacteria"/>
</dbReference>
<comment type="caution">
    <text evidence="7">The sequence shown here is derived from an EMBL/GenBank/DDBJ whole genome shotgun (WGS) entry which is preliminary data.</text>
</comment>
<comment type="subcellular location">
    <subcellularLocation>
        <location evidence="1 6">Cytoplasm</location>
        <location evidence="1 6">Nucleoid</location>
    </subcellularLocation>
</comment>
<dbReference type="RefSeq" id="WP_005001697.1">
    <property type="nucleotide sequence ID" value="NZ_CH672427.1"/>
</dbReference>
<gene>
    <name evidence="6" type="primary">rdgC</name>
    <name evidence="7" type="ORF">NB231_09103</name>
</gene>
<dbReference type="InterPro" id="IPR007476">
    <property type="entry name" value="RdgC"/>
</dbReference>
<comment type="function">
    <text evidence="6">May be involved in recombination.</text>
</comment>
<keyword evidence="4 6" id="KW-0963">Cytoplasm</keyword>
<evidence type="ECO:0000313" key="7">
    <source>
        <dbReference type="EMBL" id="EAR22597.1"/>
    </source>
</evidence>
<dbReference type="GO" id="GO:0006310">
    <property type="term" value="P:DNA recombination"/>
    <property type="evidence" value="ECO:0007669"/>
    <property type="project" value="UniProtKB-UniRule"/>
</dbReference>
<evidence type="ECO:0000256" key="6">
    <source>
        <dbReference type="HAMAP-Rule" id="MF_00194"/>
    </source>
</evidence>
<dbReference type="OrthoDB" id="5290530at2"/>
<organism evidence="7 8">
    <name type="scientific">Nitrococcus mobilis Nb-231</name>
    <dbReference type="NCBI Taxonomy" id="314278"/>
    <lineage>
        <taxon>Bacteria</taxon>
        <taxon>Pseudomonadati</taxon>
        <taxon>Pseudomonadota</taxon>
        <taxon>Gammaproteobacteria</taxon>
        <taxon>Chromatiales</taxon>
        <taxon>Ectothiorhodospiraceae</taxon>
        <taxon>Nitrococcus</taxon>
    </lineage>
</organism>
<evidence type="ECO:0000256" key="3">
    <source>
        <dbReference type="ARBA" id="ARBA00022296"/>
    </source>
</evidence>
<dbReference type="GO" id="GO:0003690">
    <property type="term" value="F:double-stranded DNA binding"/>
    <property type="evidence" value="ECO:0007669"/>
    <property type="project" value="TreeGrafter"/>
</dbReference>
<proteinExistence type="inferred from homology"/>
<reference evidence="7 8" key="1">
    <citation type="submission" date="2006-02" db="EMBL/GenBank/DDBJ databases">
        <authorList>
            <person name="Waterbury J."/>
            <person name="Ferriera S."/>
            <person name="Johnson J."/>
            <person name="Kravitz S."/>
            <person name="Halpern A."/>
            <person name="Remington K."/>
            <person name="Beeson K."/>
            <person name="Tran B."/>
            <person name="Rogers Y.-H."/>
            <person name="Friedman R."/>
            <person name="Venter J.C."/>
        </authorList>
    </citation>
    <scope>NUCLEOTIDE SEQUENCE [LARGE SCALE GENOMIC DNA]</scope>
    <source>
        <strain evidence="7 8">Nb-231</strain>
    </source>
</reference>
<dbReference type="Pfam" id="PF04381">
    <property type="entry name" value="RdgC"/>
    <property type="match status" value="1"/>
</dbReference>
<dbReference type="NCBIfam" id="NF001464">
    <property type="entry name" value="PRK00321.1-5"/>
    <property type="match status" value="1"/>
</dbReference>
<comment type="similarity">
    <text evidence="2 6">Belongs to the RdgC family.</text>
</comment>
<dbReference type="GO" id="GO:0000018">
    <property type="term" value="P:regulation of DNA recombination"/>
    <property type="evidence" value="ECO:0007669"/>
    <property type="project" value="TreeGrafter"/>
</dbReference>
<evidence type="ECO:0000256" key="2">
    <source>
        <dbReference type="ARBA" id="ARBA00008657"/>
    </source>
</evidence>
<evidence type="ECO:0000256" key="4">
    <source>
        <dbReference type="ARBA" id="ARBA00022490"/>
    </source>
</evidence>
<accession>A4BMZ8</accession>
<protein>
    <recommendedName>
        <fullName evidence="3 6">Recombination-associated protein RdgC</fullName>
    </recommendedName>
</protein>
<dbReference type="GO" id="GO:0043590">
    <property type="term" value="C:bacterial nucleoid"/>
    <property type="evidence" value="ECO:0007669"/>
    <property type="project" value="TreeGrafter"/>
</dbReference>
<dbReference type="STRING" id="314278.NB231_09103"/>
<dbReference type="PANTHER" id="PTHR38103">
    <property type="entry name" value="RECOMBINATION-ASSOCIATED PROTEIN RDGC"/>
    <property type="match status" value="1"/>
</dbReference>
<sequence>MWFKNLCIYDLTEGFAFTAEALEQKLAQFASQPIGRADFTAQGWVAPLGRQARQLVHAANGTLLLCLQQETRVLPPAVIRDVLEERVAEREARELRPLGRREKSRMKEEITLELLPRSFTYTKRIFSYIDPQNGWLVVDTANWRQAEELTELLRTSLGSLPIRPLQAAVNPQSVMTWWLAHERTPADIELGEETVLEDPHKAGSEIRAKRQNLAAGEIKGHIKAGKRPRQLAATWEQRLACILDADLSVKRLKFLDIVQEEAGDREPETAAERFDADFAIMTLELGRFIPRLLALFGEEGQQPQAAGQPG</sequence>
<evidence type="ECO:0000256" key="1">
    <source>
        <dbReference type="ARBA" id="ARBA00004453"/>
    </source>
</evidence>
<dbReference type="PANTHER" id="PTHR38103:SF1">
    <property type="entry name" value="RECOMBINATION-ASSOCIATED PROTEIN RDGC"/>
    <property type="match status" value="1"/>
</dbReference>
<dbReference type="GO" id="GO:0005737">
    <property type="term" value="C:cytoplasm"/>
    <property type="evidence" value="ECO:0007669"/>
    <property type="project" value="UniProtKB-UniRule"/>
</dbReference>
<dbReference type="AlphaFoldDB" id="A4BMZ8"/>